<evidence type="ECO:0000259" key="8">
    <source>
        <dbReference type="SMART" id="SM00359"/>
    </source>
</evidence>
<comment type="pathway">
    <text evidence="1 7">tRNA modification; archaeosine-tRNA biosynthesis.</text>
</comment>
<keyword evidence="5 7" id="KW-0479">Metal-binding</keyword>
<protein>
    <recommendedName>
        <fullName evidence="7">tRNA-guanine(15) transglycosylase</fullName>
        <ecNumber evidence="7">2.4.2.48</ecNumber>
    </recommendedName>
    <alternativeName>
        <fullName evidence="7">7-cyano-7-deazaguanine tRNA-ribosyltransferase</fullName>
    </alternativeName>
    <alternativeName>
        <fullName evidence="7">Archaeal tRNA-guanine transglycosylase</fullName>
    </alternativeName>
</protein>
<feature type="binding site" evidence="7">
    <location>
        <position position="190"/>
    </location>
    <ligand>
        <name>substrate</name>
    </ligand>
</feature>
<dbReference type="PATRIC" id="fig|66851.6.peg.1029"/>
<evidence type="ECO:0000313" key="10">
    <source>
        <dbReference type="Proteomes" id="UP000077428"/>
    </source>
</evidence>
<comment type="function">
    <text evidence="7">Exchanges the guanine residue with 7-cyano-7-deazaguanine (preQ0) at position 15 in the dihydrouridine loop (D-loop) of archaeal tRNAs.</text>
</comment>
<dbReference type="InterPro" id="IPR002478">
    <property type="entry name" value="PUA"/>
</dbReference>
<dbReference type="Gene3D" id="3.20.20.105">
    <property type="entry name" value="Queuine tRNA-ribosyltransferase-like"/>
    <property type="match status" value="1"/>
</dbReference>
<dbReference type="InterPro" id="IPR004804">
    <property type="entry name" value="TgtA"/>
</dbReference>
<dbReference type="UniPathway" id="UPA00393"/>
<feature type="binding site" evidence="7">
    <location>
        <position position="119"/>
    </location>
    <ligand>
        <name>substrate</name>
    </ligand>
</feature>
<feature type="binding site" evidence="7">
    <location>
        <position position="273"/>
    </location>
    <ligand>
        <name>Zn(2+)</name>
        <dbReference type="ChEBI" id="CHEBI:29105"/>
    </ligand>
</feature>
<dbReference type="PROSITE" id="PS50890">
    <property type="entry name" value="PUA"/>
    <property type="match status" value="1"/>
</dbReference>
<dbReference type="InterPro" id="IPR038250">
    <property type="entry name" value="TGT_C2_sf"/>
</dbReference>
<feature type="active site" description="Nucleophile" evidence="7">
    <location>
        <position position="84"/>
    </location>
</feature>
<comment type="cofactor">
    <cofactor evidence="7">
        <name>Zn(2+)</name>
        <dbReference type="ChEBI" id="CHEBI:29105"/>
    </cofactor>
    <text evidence="7">Binds 1 zinc ion per subunit.</text>
</comment>
<dbReference type="Pfam" id="PF01472">
    <property type="entry name" value="PUA"/>
    <property type="match status" value="1"/>
</dbReference>
<dbReference type="STRING" id="66851.MBORA_09370"/>
<reference evidence="10" key="1">
    <citation type="journal article" date="2016" name="Genome Announc.">
        <title>Draft Genome Sequences of Methanobrevibacter curvatus DSM11111, Methanobrevibacter cuticularis DSM11139, Methanobrevibacter filiformis DSM11501, and Methanobrevibacter oralis DSM7256.</title>
        <authorList>
            <person name="Poehlein A."/>
            <person name="Seedorf H."/>
        </authorList>
    </citation>
    <scope>NUCLEOTIDE SEQUENCE [LARGE SCALE GENOMIC DNA]</scope>
    <source>
        <strain evidence="10">DSM 7256 / JCM 30027 / ZR</strain>
    </source>
</reference>
<dbReference type="RefSeq" id="WP_042693979.1">
    <property type="nucleotide sequence ID" value="NZ_CABMAB010000031.1"/>
</dbReference>
<name>A0A166B987_METOA</name>
<comment type="catalytic activity">
    <reaction evidence="7">
        <text>guanosine(15) in tRNA + 7-cyano-7-carbaguanine = 7-cyano-7-carbaguanosine(15) in tRNA + guanine</text>
        <dbReference type="Rhea" id="RHEA:43164"/>
        <dbReference type="Rhea" id="RHEA-COMP:10371"/>
        <dbReference type="Rhea" id="RHEA-COMP:10372"/>
        <dbReference type="ChEBI" id="CHEBI:16235"/>
        <dbReference type="ChEBI" id="CHEBI:45075"/>
        <dbReference type="ChEBI" id="CHEBI:74269"/>
        <dbReference type="ChEBI" id="CHEBI:82850"/>
        <dbReference type="EC" id="2.4.2.48"/>
    </reaction>
</comment>
<dbReference type="InterPro" id="IPR050076">
    <property type="entry name" value="ArchSynthase1/Queuine_TRR"/>
</dbReference>
<dbReference type="NCBIfam" id="TIGR00432">
    <property type="entry name" value="arcsn_tRNA_tgt"/>
    <property type="match status" value="1"/>
</dbReference>
<sequence length="659" mass="75018">MFEIKAKDNRGRVGVLKTRHGDVKTPNLMPVIHPRKQVIDVAKYGADIVITNAYLIYKDEDLKKEAIEKGLHELINFDGPIMTDSGSFQLSVYGDVEITNKEVIEFQELIKTDIGTSLDVPTAPFVTRKEAEDDLEITLKRAKEAVEYKNKQNMEMLLNSVVQGSTFLDLRQKCGDELTKLGADLYPIGAVVPLMESYHYKELVDVVMNSVSHLPDSVPRHLMGAGHPMIFALAVAMGCDLFDSAAYILYAEDDRLLSTRGTFKLENLKEMPCSCEVCCRYTPDDLRAMPKEKRRDLIAQHNLNVSFAELRLIRQAIYDGSLMELVEERCRAHPKLLEAVRQLGNYKDDLEKYDPRSKKSAFFYTGPESLYRSEVVRHIKKLRKMPKKRDLIVLPPSRKPYSKFIRGKLGDFYIYGSEQEIDLDNTDFMVLDVPFGLVPLDIDEIYPLSQNDSPKIHDVSSIEFIEDFLSEFVEYYEQVLIHSKIIKDLGIGLYNKCLSDLDIVYKKDDVKKLKAIADYQFGIGAGDALFTGNINVEKSKKTGKIRHVYDGKVLIVNMRASDSYLILSKEGAKRLHNKMPYPLNRVIVNKDSEPFALDGKSVFCKFVVDCDYDIRARDEVLIVNEEDKLLAYGKSLLSACEIKEFESGQAIKTRKGMKK</sequence>
<dbReference type="InterPro" id="IPR004521">
    <property type="entry name" value="Uncharacterised_CHP00451"/>
</dbReference>
<dbReference type="PANTHER" id="PTHR46499">
    <property type="entry name" value="QUEUINE TRNA-RIBOSYLTRANSFERASE"/>
    <property type="match status" value="1"/>
</dbReference>
<dbReference type="GO" id="GO:0016763">
    <property type="term" value="F:pentosyltransferase activity"/>
    <property type="evidence" value="ECO:0007669"/>
    <property type="project" value="UniProtKB-UniRule"/>
</dbReference>
<dbReference type="PANTHER" id="PTHR46499:SF1">
    <property type="entry name" value="QUEUINE TRNA-RIBOSYLTRANSFERASE"/>
    <property type="match status" value="1"/>
</dbReference>
<feature type="domain" description="PUA" evidence="8">
    <location>
        <begin position="584"/>
        <end position="658"/>
    </location>
</feature>
<evidence type="ECO:0000256" key="6">
    <source>
        <dbReference type="ARBA" id="ARBA00022833"/>
    </source>
</evidence>
<dbReference type="GO" id="GO:0003723">
    <property type="term" value="F:RNA binding"/>
    <property type="evidence" value="ECO:0007669"/>
    <property type="project" value="InterPro"/>
</dbReference>
<keyword evidence="4 7" id="KW-0819">tRNA processing</keyword>
<comment type="similarity">
    <text evidence="7">Belongs to the archaeosine tRNA-ribosyltransferase family.</text>
</comment>
<comment type="caution">
    <text evidence="9">The sequence shown here is derived from an EMBL/GenBank/DDBJ whole genome shotgun (WGS) entry which is preliminary data.</text>
</comment>
<dbReference type="InterPro" id="IPR015947">
    <property type="entry name" value="PUA-like_sf"/>
</dbReference>
<dbReference type="Gene3D" id="3.10.450.90">
    <property type="entry name" value="ArcTGT, C2 domain"/>
    <property type="match status" value="1"/>
</dbReference>
<keyword evidence="6 7" id="KW-0862">Zinc</keyword>
<evidence type="ECO:0000256" key="3">
    <source>
        <dbReference type="ARBA" id="ARBA00022679"/>
    </source>
</evidence>
<dbReference type="SUPFAM" id="SSF51713">
    <property type="entry name" value="tRNA-guanine transglycosylase"/>
    <property type="match status" value="1"/>
</dbReference>
<dbReference type="HAMAP" id="MF_01634">
    <property type="entry name" value="TgtA_arch"/>
    <property type="match status" value="1"/>
</dbReference>
<dbReference type="Gene3D" id="2.30.130.10">
    <property type="entry name" value="PUA domain"/>
    <property type="match status" value="1"/>
</dbReference>
<feature type="binding site" evidence="7">
    <location>
        <position position="278"/>
    </location>
    <ligand>
        <name>Zn(2+)</name>
        <dbReference type="ChEBI" id="CHEBI:29105"/>
    </ligand>
</feature>
<dbReference type="CDD" id="cd21149">
    <property type="entry name" value="PUA_archaeosine_TGT"/>
    <property type="match status" value="1"/>
</dbReference>
<evidence type="ECO:0000256" key="4">
    <source>
        <dbReference type="ARBA" id="ARBA00022694"/>
    </source>
</evidence>
<dbReference type="NCBIfam" id="TIGR00449">
    <property type="entry name" value="tgt_general"/>
    <property type="match status" value="1"/>
</dbReference>
<feature type="binding site" evidence="7">
    <location>
        <position position="275"/>
    </location>
    <ligand>
        <name>Zn(2+)</name>
        <dbReference type="ChEBI" id="CHEBI:29105"/>
    </ligand>
</feature>
<dbReference type="EC" id="2.4.2.48" evidence="7"/>
<evidence type="ECO:0000256" key="1">
    <source>
        <dbReference type="ARBA" id="ARBA00005030"/>
    </source>
</evidence>
<dbReference type="GO" id="GO:0005737">
    <property type="term" value="C:cytoplasm"/>
    <property type="evidence" value="ECO:0007669"/>
    <property type="project" value="TreeGrafter"/>
</dbReference>
<dbReference type="InterPro" id="IPR002616">
    <property type="entry name" value="tRNA_ribo_trans-like"/>
</dbReference>
<keyword evidence="10" id="KW-1185">Reference proteome</keyword>
<dbReference type="InterPro" id="IPR036511">
    <property type="entry name" value="TGT-like_sf"/>
</dbReference>
<evidence type="ECO:0000256" key="5">
    <source>
        <dbReference type="ARBA" id="ARBA00022723"/>
    </source>
</evidence>
<dbReference type="GO" id="GO:0002099">
    <property type="term" value="P:tRNA wobble guanine modification"/>
    <property type="evidence" value="ECO:0007669"/>
    <property type="project" value="TreeGrafter"/>
</dbReference>
<dbReference type="InterPro" id="IPR036974">
    <property type="entry name" value="PUA_sf"/>
</dbReference>
<dbReference type="Pfam" id="PF01702">
    <property type="entry name" value="TGT"/>
    <property type="match status" value="1"/>
</dbReference>
<dbReference type="InterPro" id="IPR029402">
    <property type="entry name" value="TGT_C2"/>
</dbReference>
<dbReference type="SUPFAM" id="SSF88697">
    <property type="entry name" value="PUA domain-like"/>
    <property type="match status" value="1"/>
</dbReference>
<dbReference type="GO" id="GO:0008270">
    <property type="term" value="F:zinc ion binding"/>
    <property type="evidence" value="ECO:0007669"/>
    <property type="project" value="UniProtKB-UniRule"/>
</dbReference>
<dbReference type="AlphaFoldDB" id="A0A166B987"/>
<dbReference type="NCBIfam" id="TIGR00451">
    <property type="entry name" value="unchar_dom_2"/>
    <property type="match status" value="1"/>
</dbReference>
<dbReference type="Pfam" id="PF14810">
    <property type="entry name" value="TGT_C2"/>
    <property type="match status" value="1"/>
</dbReference>
<evidence type="ECO:0000256" key="7">
    <source>
        <dbReference type="HAMAP-Rule" id="MF_01634"/>
    </source>
</evidence>
<dbReference type="SUPFAM" id="SSF88802">
    <property type="entry name" value="Pre-PUA domain"/>
    <property type="match status" value="1"/>
</dbReference>
<gene>
    <name evidence="9" type="primary">tgt</name>
    <name evidence="7" type="synonym">tgtA</name>
    <name evidence="9" type="ORF">MBORA_09370</name>
</gene>
<evidence type="ECO:0000313" key="9">
    <source>
        <dbReference type="EMBL" id="KZX13036.1"/>
    </source>
</evidence>
<keyword evidence="3 7" id="KW-0808">Transferase</keyword>
<keyword evidence="2 7" id="KW-0328">Glycosyltransferase</keyword>
<dbReference type="OrthoDB" id="6871at2157"/>
<dbReference type="EMBL" id="LWMU01000059">
    <property type="protein sequence ID" value="KZX13036.1"/>
    <property type="molecule type" value="Genomic_DNA"/>
</dbReference>
<dbReference type="Proteomes" id="UP000077428">
    <property type="component" value="Unassembled WGS sequence"/>
</dbReference>
<accession>A0A166B987</accession>
<organism evidence="9 10">
    <name type="scientific">Methanobrevibacter oralis</name>
    <dbReference type="NCBI Taxonomy" id="66851"/>
    <lineage>
        <taxon>Archaea</taxon>
        <taxon>Methanobacteriati</taxon>
        <taxon>Methanobacteriota</taxon>
        <taxon>Methanomada group</taxon>
        <taxon>Methanobacteria</taxon>
        <taxon>Methanobacteriales</taxon>
        <taxon>Methanobacteriaceae</taxon>
        <taxon>Methanobrevibacter</taxon>
    </lineage>
</organism>
<evidence type="ECO:0000256" key="2">
    <source>
        <dbReference type="ARBA" id="ARBA00022676"/>
    </source>
</evidence>
<dbReference type="SMART" id="SM00359">
    <property type="entry name" value="PUA"/>
    <property type="match status" value="1"/>
</dbReference>
<proteinExistence type="inferred from homology"/>